<evidence type="ECO:0000313" key="3">
    <source>
        <dbReference type="Proteomes" id="UP000032024"/>
    </source>
</evidence>
<gene>
    <name evidence="2" type="ORF">SB48_HM08orf06324</name>
</gene>
<organism evidence="2 3">
    <name type="scientific">Heyndrickxia coagulans</name>
    <name type="common">Weizmannia coagulans</name>
    <dbReference type="NCBI Taxonomy" id="1398"/>
    <lineage>
        <taxon>Bacteria</taxon>
        <taxon>Bacillati</taxon>
        <taxon>Bacillota</taxon>
        <taxon>Bacilli</taxon>
        <taxon>Bacillales</taxon>
        <taxon>Bacillaceae</taxon>
        <taxon>Heyndrickxia</taxon>
    </lineage>
</organism>
<dbReference type="EMBL" id="CP010525">
    <property type="protein sequence ID" value="AJO24791.1"/>
    <property type="molecule type" value="Genomic_DNA"/>
</dbReference>
<reference evidence="3" key="1">
    <citation type="submission" date="2015-01" db="EMBL/GenBank/DDBJ databases">
        <title>Comparative genome analysis of Bacillus coagulans HM-08, Clostridium butyricum HM-68, Bacillus subtilis HM-66 and Bacillus paralicheniformis BL-09.</title>
        <authorList>
            <person name="Zhang H."/>
        </authorList>
    </citation>
    <scope>NUCLEOTIDE SEQUENCE [LARGE SCALE GENOMIC DNA]</scope>
    <source>
        <strain evidence="3">HM-08</strain>
    </source>
</reference>
<accession>A0AAN0WDT5</accession>
<sequence length="396" mass="44662">MGEEAEILHFPVRVAPIATSTDSDLEKINRLTLEPLASEDIFTFSGICSNDNMDSYFTRMDPNTTLKNYVEDLRSGVALQEGHNIWINPYGRSYDGQMEANSVRGFWYIVRNMMLNGNNTDDMIRAIQSGIVKDMSVGFGGDDIQYICSVDGQDLYDTPYWPGDRGPDGETVFFWIKNARLREVSTVYKGSCPGAYIDKARAYAQQGELDPKKMQQLERRYNIRLDDGKRRFYMPKPKGENSVGLLDEVRTAIRENKIEKRAVYDVLAAEGETFRQPDDIAIRNELGEQATVEGVRALKKEAEQGRAYVADLIDQAVQSRVRAQGDKFNADAYKQMLARSGDIGFIKDEINSYQEMTKDRFTPGRQTNPDDPGARGADGGDTEDVVVSEYFKGDDE</sequence>
<dbReference type="AlphaFoldDB" id="A0AAN0WDT5"/>
<protein>
    <submittedName>
        <fullName evidence="2">Uncharacterized protein</fullName>
    </submittedName>
</protein>
<name>A0AAN0WDT5_HEYCO</name>
<dbReference type="RefSeq" id="WP_035182854.1">
    <property type="nucleotide sequence ID" value="NZ_CP010525.1"/>
</dbReference>
<evidence type="ECO:0000256" key="1">
    <source>
        <dbReference type="SAM" id="MobiDB-lite"/>
    </source>
</evidence>
<feature type="region of interest" description="Disordered" evidence="1">
    <location>
        <begin position="356"/>
        <end position="396"/>
    </location>
</feature>
<keyword evidence="3" id="KW-1185">Reference proteome</keyword>
<dbReference type="Proteomes" id="UP000032024">
    <property type="component" value="Chromosome"/>
</dbReference>
<evidence type="ECO:0000313" key="2">
    <source>
        <dbReference type="EMBL" id="AJO24791.1"/>
    </source>
</evidence>
<proteinExistence type="predicted"/>